<organism evidence="1 2">
    <name type="scientific">Ricinus communis</name>
    <name type="common">Castor bean</name>
    <dbReference type="NCBI Taxonomy" id="3988"/>
    <lineage>
        <taxon>Eukaryota</taxon>
        <taxon>Viridiplantae</taxon>
        <taxon>Streptophyta</taxon>
        <taxon>Embryophyta</taxon>
        <taxon>Tracheophyta</taxon>
        <taxon>Spermatophyta</taxon>
        <taxon>Magnoliopsida</taxon>
        <taxon>eudicotyledons</taxon>
        <taxon>Gunneridae</taxon>
        <taxon>Pentapetalae</taxon>
        <taxon>rosids</taxon>
        <taxon>fabids</taxon>
        <taxon>Malpighiales</taxon>
        <taxon>Euphorbiaceae</taxon>
        <taxon>Acalyphoideae</taxon>
        <taxon>Acalypheae</taxon>
        <taxon>Ricinus</taxon>
    </lineage>
</organism>
<dbReference type="AlphaFoldDB" id="B9TCH3"/>
<sequence length="322" mass="35849">RFVQLRQLQVRFAHHARVAGVRQRLLQVALGLAPQFLLQAQGAQRQRQLGVCRTRVGPVLAMLDLHQQGRRTGRRGGFAVGAHHAVVPVGGQRFLRHQARLVVQAARVQRTGGAACDIRLDAVGARHRRPYAQQRFGIVRRVGQQVVVGQLAQARRQRRVQRAVLVQRTHQAQHFRPVLGLLLRFQRHLQRVDVPRAAGVQFAHGFQRRLRLVVVDQQFGHGHQARGFHRVVVDQLVQPLVAARRLAHAVRRAGADQRGHAGVFRQFGGAQRGLFGVAEAAFEQRLERLAQALVAIALALLLTVGGHLARHLDRGAEGADHD</sequence>
<proteinExistence type="predicted"/>
<feature type="non-terminal residue" evidence="1">
    <location>
        <position position="1"/>
    </location>
</feature>
<reference evidence="2" key="1">
    <citation type="journal article" date="2010" name="Nat. Biotechnol.">
        <title>Draft genome sequence of the oilseed species Ricinus communis.</title>
        <authorList>
            <person name="Chan A.P."/>
            <person name="Crabtree J."/>
            <person name="Zhao Q."/>
            <person name="Lorenzi H."/>
            <person name="Orvis J."/>
            <person name="Puiu D."/>
            <person name="Melake-Berhan A."/>
            <person name="Jones K.M."/>
            <person name="Redman J."/>
            <person name="Chen G."/>
            <person name="Cahoon E.B."/>
            <person name="Gedil M."/>
            <person name="Stanke M."/>
            <person name="Haas B.J."/>
            <person name="Wortman J.R."/>
            <person name="Fraser-Liggett C.M."/>
            <person name="Ravel J."/>
            <person name="Rabinowicz P.D."/>
        </authorList>
    </citation>
    <scope>NUCLEOTIDE SEQUENCE [LARGE SCALE GENOMIC DNA]</scope>
    <source>
        <strain evidence="2">cv. Hale</strain>
    </source>
</reference>
<accession>B9TCH3</accession>
<name>B9TCH3_RICCO</name>
<keyword evidence="2" id="KW-1185">Reference proteome</keyword>
<feature type="non-terminal residue" evidence="1">
    <location>
        <position position="322"/>
    </location>
</feature>
<evidence type="ECO:0000313" key="1">
    <source>
        <dbReference type="EMBL" id="EEF26441.1"/>
    </source>
</evidence>
<protein>
    <submittedName>
        <fullName evidence="1">Uncharacterized protein</fullName>
    </submittedName>
</protein>
<dbReference type="InParanoid" id="B9TCH3"/>
<dbReference type="Proteomes" id="UP000008311">
    <property type="component" value="Unassembled WGS sequence"/>
</dbReference>
<dbReference type="EMBL" id="EQ977288">
    <property type="protein sequence ID" value="EEF26441.1"/>
    <property type="molecule type" value="Genomic_DNA"/>
</dbReference>
<gene>
    <name evidence="1" type="ORF">RCOM_0053810</name>
</gene>
<evidence type="ECO:0000313" key="2">
    <source>
        <dbReference type="Proteomes" id="UP000008311"/>
    </source>
</evidence>